<dbReference type="Proteomes" id="UP000501237">
    <property type="component" value="Chromosome"/>
</dbReference>
<dbReference type="RefSeq" id="WP_044408976.1">
    <property type="nucleotide sequence ID" value="NZ_AP022213.1"/>
</dbReference>
<dbReference type="EMBL" id="AP022642">
    <property type="protein sequence ID" value="BCA27984.1"/>
    <property type="molecule type" value="Genomic_DNA"/>
</dbReference>
<dbReference type="EMBL" id="AP022213">
    <property type="protein sequence ID" value="BBT17567.1"/>
    <property type="molecule type" value="Genomic_DNA"/>
</dbReference>
<feature type="transmembrane region" description="Helical" evidence="1">
    <location>
        <begin position="12"/>
        <end position="35"/>
    </location>
</feature>
<dbReference type="STRING" id="319939.SAMN05216263_10214"/>
<reference evidence="2 7" key="1">
    <citation type="submission" date="2019-12" db="EMBL/GenBank/DDBJ databases">
        <title>complete genome sequences of Pseudomonas otitidis str. WP8-S17-CRE-03 isolated from wastewater treatment plant effluent.</title>
        <authorList>
            <person name="Sekizuka T."/>
            <person name="Itokawa K."/>
            <person name="Yatsu K."/>
            <person name="Inamine Y."/>
            <person name="Kuroda M."/>
        </authorList>
    </citation>
    <scope>NUCLEOTIDE SEQUENCE [LARGE SCALE GENOMIC DNA]</scope>
    <source>
        <strain evidence="2 7">WP8-S17-CRE-03</strain>
    </source>
</reference>
<dbReference type="Proteomes" id="UP000461288">
    <property type="component" value="Unassembled WGS sequence"/>
</dbReference>
<accession>A0A1I0SUY7</accession>
<evidence type="ECO:0000313" key="5">
    <source>
        <dbReference type="Proteomes" id="UP000461288"/>
    </source>
</evidence>
<feature type="transmembrane region" description="Helical" evidence="1">
    <location>
        <begin position="137"/>
        <end position="155"/>
    </location>
</feature>
<evidence type="ECO:0000313" key="7">
    <source>
        <dbReference type="Proteomes" id="UP000515591"/>
    </source>
</evidence>
<dbReference type="PANTHER" id="PTHR15887:SF1">
    <property type="entry name" value="TRANSMEMBRANE PROTEIN 69"/>
    <property type="match status" value="1"/>
</dbReference>
<evidence type="ECO:0000313" key="4">
    <source>
        <dbReference type="EMBL" id="MWK57060.1"/>
    </source>
</evidence>
<dbReference type="GeneID" id="57397182"/>
<keyword evidence="1" id="KW-0812">Transmembrane</keyword>
<dbReference type="InterPro" id="IPR021836">
    <property type="entry name" value="DUF3429"/>
</dbReference>
<keyword evidence="1" id="KW-1133">Transmembrane helix</keyword>
<reference evidence="4 5" key="2">
    <citation type="submission" date="2019-12" db="EMBL/GenBank/DDBJ databases">
        <title>Draft genome sequence of Pseudomonas otitidis recovered from a chicken carcass.</title>
        <authorList>
            <person name="Vieira T.R."/>
            <person name="Oliviera E.F.C."/>
            <person name="Silva N.M.V."/>
            <person name="Sambrano G.E."/>
            <person name="Cibulski S.P."/>
            <person name="Cardoso M.R.I."/>
        </authorList>
    </citation>
    <scope>NUCLEOTIDE SEQUENCE [LARGE SCALE GENOMIC DNA]</scope>
    <source>
        <strain evidence="4 5">25_K</strain>
    </source>
</reference>
<feature type="transmembrane region" description="Helical" evidence="1">
    <location>
        <begin position="41"/>
        <end position="65"/>
    </location>
</feature>
<reference evidence="3 6" key="3">
    <citation type="journal article" date="2020" name="Microbiol. Resour. Announc.">
        <title>Complete genome sequence of Pseudomonas otitidis strain MrB4, isolated from Lake Biwa in Japan.</title>
        <authorList>
            <person name="Miyazaki K."/>
            <person name="Hase E."/>
            <person name="Maruya T."/>
        </authorList>
    </citation>
    <scope>NUCLEOTIDE SEQUENCE [LARGE SCALE GENOMIC DNA]</scope>
    <source>
        <strain evidence="3 6">MrB4</strain>
    </source>
</reference>
<dbReference type="AlphaFoldDB" id="A0A1I0SUY7"/>
<dbReference type="Pfam" id="PF11911">
    <property type="entry name" value="DUF3429"/>
    <property type="match status" value="1"/>
</dbReference>
<protein>
    <submittedName>
        <fullName evidence="4">DUF3429 family protein</fullName>
    </submittedName>
</protein>
<organism evidence="4 5">
    <name type="scientific">Metapseudomonas otitidis</name>
    <dbReference type="NCBI Taxonomy" id="319939"/>
    <lineage>
        <taxon>Bacteria</taxon>
        <taxon>Pseudomonadati</taxon>
        <taxon>Pseudomonadota</taxon>
        <taxon>Gammaproteobacteria</taxon>
        <taxon>Pseudomonadales</taxon>
        <taxon>Pseudomonadaceae</taxon>
        <taxon>Metapseudomonas</taxon>
    </lineage>
</organism>
<keyword evidence="1" id="KW-0472">Membrane</keyword>
<evidence type="ECO:0000256" key="1">
    <source>
        <dbReference type="SAM" id="Phobius"/>
    </source>
</evidence>
<gene>
    <name evidence="4" type="ORF">GO594_13835</name>
    <name evidence="3" type="ORF">PtoMrB4_19610</name>
    <name evidence="2" type="ORF">WP8S17C03_36160</name>
</gene>
<evidence type="ECO:0000313" key="6">
    <source>
        <dbReference type="Proteomes" id="UP000501237"/>
    </source>
</evidence>
<dbReference type="Proteomes" id="UP000515591">
    <property type="component" value="Chromosome"/>
</dbReference>
<dbReference type="KEGG" id="poj:PtoMrB4_19610"/>
<dbReference type="PANTHER" id="PTHR15887">
    <property type="entry name" value="TRANSMEMBRANE PROTEIN 69"/>
    <property type="match status" value="1"/>
</dbReference>
<dbReference type="EMBL" id="WTFN01000029">
    <property type="protein sequence ID" value="MWK57060.1"/>
    <property type="molecule type" value="Genomic_DNA"/>
</dbReference>
<sequence>MHAFDAPHPPQLARLLGFAGLVPFVTGALGIWLTPIGWRPLVLAALLDYAAVILAFMGAIHWGLAMRAGQEDTRARLQLGFSVIPALFGWVAISAGLPAGLAVAVFIPAFIGLYLADLRAVRLGLAPGWYPALRRPLTIGVVTSLLVAWGGLLLGQPG</sequence>
<name>A0A1I0SUY7_9GAMM</name>
<feature type="transmembrane region" description="Helical" evidence="1">
    <location>
        <begin position="77"/>
        <end position="93"/>
    </location>
</feature>
<proteinExistence type="predicted"/>
<evidence type="ECO:0000313" key="2">
    <source>
        <dbReference type="EMBL" id="BBT17567.1"/>
    </source>
</evidence>
<evidence type="ECO:0000313" key="3">
    <source>
        <dbReference type="EMBL" id="BCA27984.1"/>
    </source>
</evidence>